<dbReference type="Proteomes" id="UP000789860">
    <property type="component" value="Unassembled WGS sequence"/>
</dbReference>
<proteinExistence type="predicted"/>
<comment type="caution">
    <text evidence="1">The sequence shown here is derived from an EMBL/GenBank/DDBJ whole genome shotgun (WGS) entry which is preliminary data.</text>
</comment>
<feature type="non-terminal residue" evidence="1">
    <location>
        <position position="91"/>
    </location>
</feature>
<protein>
    <submittedName>
        <fullName evidence="1">9045_t:CDS:1</fullName>
    </submittedName>
</protein>
<reference evidence="1" key="1">
    <citation type="submission" date="2021-06" db="EMBL/GenBank/DDBJ databases">
        <authorList>
            <person name="Kallberg Y."/>
            <person name="Tangrot J."/>
            <person name="Rosling A."/>
        </authorList>
    </citation>
    <scope>NUCLEOTIDE SEQUENCE</scope>
    <source>
        <strain evidence="1">AU212A</strain>
    </source>
</reference>
<dbReference type="EMBL" id="CAJVPM010004057">
    <property type="protein sequence ID" value="CAG8508584.1"/>
    <property type="molecule type" value="Genomic_DNA"/>
</dbReference>
<organism evidence="1 2">
    <name type="scientific">Scutellospora calospora</name>
    <dbReference type="NCBI Taxonomy" id="85575"/>
    <lineage>
        <taxon>Eukaryota</taxon>
        <taxon>Fungi</taxon>
        <taxon>Fungi incertae sedis</taxon>
        <taxon>Mucoromycota</taxon>
        <taxon>Glomeromycotina</taxon>
        <taxon>Glomeromycetes</taxon>
        <taxon>Diversisporales</taxon>
        <taxon>Gigasporaceae</taxon>
        <taxon>Scutellospora</taxon>
    </lineage>
</organism>
<accession>A0ACA9L5M7</accession>
<gene>
    <name evidence="1" type="ORF">SCALOS_LOCUS3556</name>
</gene>
<evidence type="ECO:0000313" key="2">
    <source>
        <dbReference type="Proteomes" id="UP000789860"/>
    </source>
</evidence>
<sequence length="91" mass="10614">MIFSHILQPILDLIRIASQQTNISPKTAPEEIQLEAEILWPNPIEINFIRKIILNDDNFLQSKLLDDKLEMSQRLKAQLSQDFTFSLNHDL</sequence>
<name>A0ACA9L5M7_9GLOM</name>
<keyword evidence="2" id="KW-1185">Reference proteome</keyword>
<evidence type="ECO:0000313" key="1">
    <source>
        <dbReference type="EMBL" id="CAG8508584.1"/>
    </source>
</evidence>